<evidence type="ECO:0008006" key="4">
    <source>
        <dbReference type="Google" id="ProtNLM"/>
    </source>
</evidence>
<dbReference type="InterPro" id="IPR027375">
    <property type="entry name" value="DKNYY"/>
</dbReference>
<dbReference type="RefSeq" id="WP_008820910.1">
    <property type="nucleotide sequence ID" value="NZ_GG770381.1"/>
</dbReference>
<feature type="transmembrane region" description="Helical" evidence="1">
    <location>
        <begin position="466"/>
        <end position="485"/>
    </location>
</feature>
<sequence>MQKNSRISFIKFIFIIYVIILIFLSLSYTLLLMKKSGSNSDEIENYGQKYGNTQFIKYQGKISIPVPSGGRYFLEKVDIDSFKVLDSQDYSDRSTLIVGLDKNSVYFGNIRISDLDPNKLEVLGNGYYTDGINTYFCSDMSERNKNLSSPMEIFQTLIYAFSKTKRPQSYIYPYKKVETDKRLKAVDNLLFFATDGDNVYYKGEALVNVDLNTLVPVDGQYTYFTDKENVYYKSKLLPIKNSGNLKTVSLNPDDKFLYDEVNGYVFIEDYSFNREKAPYKIIGSNGTHLYSLIFVSDDGIYFYDSENKKQVKLKDNVFVGNIEEISPNVFTDDENMYYFQNYEIWKRYKNMVFLASRNTGVYSLGKKESWKKLTDVGNENIGSIWQKDSEYYYFDNLENSSQTDDYRATIFKITDKKTLDLESLLAYPEYISAEKIDEFILNKNFEEFKGEKLFIATIKFHNVLKIFLGFLLVLGFIFIVFFLYLKKLDKGDKKNIDKMLLEKYRNIKPLSKDYNDKE</sequence>
<keyword evidence="1" id="KW-1133">Transmembrane helix</keyword>
<keyword evidence="1" id="KW-0472">Membrane</keyword>
<dbReference type="EMBL" id="GG770381">
    <property type="protein sequence ID" value="EFG29372.2"/>
    <property type="molecule type" value="Genomic_DNA"/>
</dbReference>
<proteinExistence type="predicted"/>
<evidence type="ECO:0000313" key="2">
    <source>
        <dbReference type="EMBL" id="EFG29372.2"/>
    </source>
</evidence>
<dbReference type="Pfam" id="PF13644">
    <property type="entry name" value="DKNYY"/>
    <property type="match status" value="1"/>
</dbReference>
<evidence type="ECO:0000256" key="1">
    <source>
        <dbReference type="SAM" id="Phobius"/>
    </source>
</evidence>
<keyword evidence="1" id="KW-0812">Transmembrane</keyword>
<reference evidence="2 3" key="1">
    <citation type="submission" date="2010-03" db="EMBL/GenBank/DDBJ databases">
        <title>The Genome Sequence of Fusobacterium sp. 1_1_41FAA.</title>
        <authorList>
            <consortium name="The Broad Institute Genome Sequencing Platform"/>
            <person name="Ward D."/>
            <person name="Earl A."/>
            <person name="Feldgarden M."/>
            <person name="Gevers D."/>
            <person name="Young S.K."/>
            <person name="Zeng Q."/>
            <person name="Koehrsen M."/>
            <person name="Alvarado L."/>
            <person name="Berlin A."/>
            <person name="Borenstein D."/>
            <person name="Chapman S."/>
            <person name="Chen Z."/>
            <person name="Engels R."/>
            <person name="Freedman E."/>
            <person name="Gellesch M."/>
            <person name="Goldberg J."/>
            <person name="Griggs A."/>
            <person name="Gujja S."/>
            <person name="Heilman E."/>
            <person name="Heiman D."/>
            <person name="Hepburn T."/>
            <person name="Howarth C."/>
            <person name="Jen D."/>
            <person name="Larson L."/>
            <person name="Mehta T."/>
            <person name="Park D."/>
            <person name="Pearson M."/>
            <person name="Richards J."/>
            <person name="Roberts A."/>
            <person name="Saif S."/>
            <person name="Shea T."/>
            <person name="Shenoy N."/>
            <person name="Sisk P."/>
            <person name="Stolte C."/>
            <person name="Sykes S."/>
            <person name="Walk T."/>
            <person name="White J."/>
            <person name="Yandava C."/>
            <person name="Strauss J.C."/>
            <person name="Ambrose C.E."/>
            <person name="Allen-Vercoe E."/>
            <person name="Haas B."/>
            <person name="Henn M.R."/>
            <person name="Nusbaum C."/>
            <person name="Birren B."/>
        </authorList>
    </citation>
    <scope>NUCLEOTIDE SEQUENCE [LARGE SCALE GENOMIC DNA]</scope>
    <source>
        <strain evidence="2 3">1_1_41FAA</strain>
    </source>
</reference>
<name>D6LGT7_9FUSO</name>
<dbReference type="Proteomes" id="UP000003964">
    <property type="component" value="Unassembled WGS sequence"/>
</dbReference>
<feature type="transmembrane region" description="Helical" evidence="1">
    <location>
        <begin position="12"/>
        <end position="33"/>
    </location>
</feature>
<dbReference type="InterPro" id="IPR011048">
    <property type="entry name" value="Haem_d1_sf"/>
</dbReference>
<accession>D6LGT7</accession>
<protein>
    <recommendedName>
        <fullName evidence="4">Fusobacterium membrane protein</fullName>
    </recommendedName>
</protein>
<organism evidence="2 3">
    <name type="scientific">Fusobacterium periodonticum 1_1_41FAA</name>
    <dbReference type="NCBI Taxonomy" id="469621"/>
    <lineage>
        <taxon>Bacteria</taxon>
        <taxon>Fusobacteriati</taxon>
        <taxon>Fusobacteriota</taxon>
        <taxon>Fusobacteriia</taxon>
        <taxon>Fusobacteriales</taxon>
        <taxon>Fusobacteriaceae</taxon>
        <taxon>Fusobacterium</taxon>
    </lineage>
</organism>
<dbReference type="SUPFAM" id="SSF51004">
    <property type="entry name" value="C-terminal (heme d1) domain of cytochrome cd1-nitrite reductase"/>
    <property type="match status" value="1"/>
</dbReference>
<dbReference type="AlphaFoldDB" id="D6LGT7"/>
<evidence type="ECO:0000313" key="3">
    <source>
        <dbReference type="Proteomes" id="UP000003964"/>
    </source>
</evidence>
<gene>
    <name evidence="2" type="ORF">HMPREF0400_00940</name>
</gene>